<accession>A0ABW8TK75</accession>
<evidence type="ECO:0000256" key="7">
    <source>
        <dbReference type="ARBA" id="ARBA00023288"/>
    </source>
</evidence>
<protein>
    <submittedName>
        <fullName evidence="10">Ger(X)C family spore germination protein</fullName>
    </submittedName>
</protein>
<evidence type="ECO:0000313" key="10">
    <source>
        <dbReference type="EMBL" id="MFL0252688.1"/>
    </source>
</evidence>
<gene>
    <name evidence="10" type="ORF">ACJDT4_19930</name>
</gene>
<dbReference type="InterPro" id="IPR008844">
    <property type="entry name" value="Spore_GerAC-like"/>
</dbReference>
<keyword evidence="4" id="KW-0732">Signal</keyword>
<feature type="domain" description="Spore germination protein N-terminal" evidence="9">
    <location>
        <begin position="24"/>
        <end position="195"/>
    </location>
</feature>
<evidence type="ECO:0000256" key="2">
    <source>
        <dbReference type="ARBA" id="ARBA00007886"/>
    </source>
</evidence>
<organism evidence="10 11">
    <name type="scientific">Clostridium neuense</name>
    <dbReference type="NCBI Taxonomy" id="1728934"/>
    <lineage>
        <taxon>Bacteria</taxon>
        <taxon>Bacillati</taxon>
        <taxon>Bacillota</taxon>
        <taxon>Clostridia</taxon>
        <taxon>Eubacteriales</taxon>
        <taxon>Clostridiaceae</taxon>
        <taxon>Clostridium</taxon>
    </lineage>
</organism>
<evidence type="ECO:0000256" key="3">
    <source>
        <dbReference type="ARBA" id="ARBA00022544"/>
    </source>
</evidence>
<keyword evidence="3" id="KW-0309">Germination</keyword>
<evidence type="ECO:0000256" key="4">
    <source>
        <dbReference type="ARBA" id="ARBA00022729"/>
    </source>
</evidence>
<dbReference type="RefSeq" id="WP_406789345.1">
    <property type="nucleotide sequence ID" value="NZ_JBJIAA010000019.1"/>
</dbReference>
<dbReference type="PANTHER" id="PTHR35789">
    <property type="entry name" value="SPORE GERMINATION PROTEIN B3"/>
    <property type="match status" value="1"/>
</dbReference>
<dbReference type="Pfam" id="PF25198">
    <property type="entry name" value="Spore_GerAC_N"/>
    <property type="match status" value="1"/>
</dbReference>
<dbReference type="Gene3D" id="3.30.300.210">
    <property type="entry name" value="Nutrient germinant receptor protein C, domain 3"/>
    <property type="match status" value="1"/>
</dbReference>
<dbReference type="NCBIfam" id="TIGR02887">
    <property type="entry name" value="spore_ger_x_C"/>
    <property type="match status" value="1"/>
</dbReference>
<sequence>MKKFTAIIMIIILVPSITGCSKTKQEINNLSILLAIGFDLTPEGKYLFTAQILNTQKQNYRSKKAPSSVVVFSSEGNSPYDAMNHMSTSLGKNLFLGHTAYIVVGSRLAENGISLVLDSALRSPDTRPNRPLLVTKGNALDIVKAVTTDEKIPANVIDNILRFQIDKGYVPLTSRLDFATALESKTAAPIAGMINLEKNINADNTFKVSGTAVFKKDKLIGYLDKKETRGMQWLNSRVKAGNLVVQTKENGIISFDILESKTTIKPIVKNNNVTMQVNVKEKSNIIEMTEDIDPMKNPEKLKKLSELQNKAIKSEIDLTLNTAQKKLKADIFDFGGKIHRDNPKFWNTIKGNWEKIFPELKIEVNVDSSIKRPGIISKPIR</sequence>
<dbReference type="InterPro" id="IPR038501">
    <property type="entry name" value="Spore_GerAC_C_sf"/>
</dbReference>
<comment type="subcellular location">
    <subcellularLocation>
        <location evidence="1">Membrane</location>
        <topology evidence="1">Lipid-anchor</topology>
    </subcellularLocation>
</comment>
<keyword evidence="5" id="KW-0472">Membrane</keyword>
<comment type="similarity">
    <text evidence="2">Belongs to the GerABKC lipoprotein family.</text>
</comment>
<dbReference type="InterPro" id="IPR046953">
    <property type="entry name" value="Spore_GerAC-like_C"/>
</dbReference>
<comment type="caution">
    <text evidence="10">The sequence shown here is derived from an EMBL/GenBank/DDBJ whole genome shotgun (WGS) entry which is preliminary data.</text>
</comment>
<evidence type="ECO:0000256" key="5">
    <source>
        <dbReference type="ARBA" id="ARBA00023136"/>
    </source>
</evidence>
<evidence type="ECO:0000256" key="6">
    <source>
        <dbReference type="ARBA" id="ARBA00023139"/>
    </source>
</evidence>
<evidence type="ECO:0000313" key="11">
    <source>
        <dbReference type="Proteomes" id="UP001623592"/>
    </source>
</evidence>
<dbReference type="EMBL" id="JBJIAA010000019">
    <property type="protein sequence ID" value="MFL0252688.1"/>
    <property type="molecule type" value="Genomic_DNA"/>
</dbReference>
<name>A0ABW8TK75_9CLOT</name>
<keyword evidence="7" id="KW-0449">Lipoprotein</keyword>
<evidence type="ECO:0000256" key="1">
    <source>
        <dbReference type="ARBA" id="ARBA00004635"/>
    </source>
</evidence>
<reference evidence="10 11" key="1">
    <citation type="submission" date="2024-11" db="EMBL/GenBank/DDBJ databases">
        <authorList>
            <person name="Heng Y.C."/>
            <person name="Lim A.C.H."/>
            <person name="Lee J.K.Y."/>
            <person name="Kittelmann S."/>
        </authorList>
    </citation>
    <scope>NUCLEOTIDE SEQUENCE [LARGE SCALE GENOMIC DNA]</scope>
    <source>
        <strain evidence="10 11">WILCCON 0114</strain>
    </source>
</reference>
<dbReference type="InterPro" id="IPR057336">
    <property type="entry name" value="GerAC_N"/>
</dbReference>
<feature type="domain" description="Spore germination GerAC-like C-terminal" evidence="8">
    <location>
        <begin position="209"/>
        <end position="374"/>
    </location>
</feature>
<evidence type="ECO:0000259" key="9">
    <source>
        <dbReference type="Pfam" id="PF25198"/>
    </source>
</evidence>
<dbReference type="PROSITE" id="PS51257">
    <property type="entry name" value="PROKAR_LIPOPROTEIN"/>
    <property type="match status" value="1"/>
</dbReference>
<proteinExistence type="inferred from homology"/>
<dbReference type="Proteomes" id="UP001623592">
    <property type="component" value="Unassembled WGS sequence"/>
</dbReference>
<dbReference type="Pfam" id="PF05504">
    <property type="entry name" value="Spore_GerAC"/>
    <property type="match status" value="1"/>
</dbReference>
<dbReference type="PANTHER" id="PTHR35789:SF1">
    <property type="entry name" value="SPORE GERMINATION PROTEIN B3"/>
    <property type="match status" value="1"/>
</dbReference>
<evidence type="ECO:0000259" key="8">
    <source>
        <dbReference type="Pfam" id="PF05504"/>
    </source>
</evidence>
<keyword evidence="11" id="KW-1185">Reference proteome</keyword>
<keyword evidence="6" id="KW-0564">Palmitate</keyword>